<keyword evidence="2" id="KW-1185">Reference proteome</keyword>
<dbReference type="HOGENOM" id="CLU_179742_0_0_2"/>
<dbReference type="AlphaFoldDB" id="A0A0F7IHS1"/>
<organism evidence="1 2">
    <name type="scientific">Geoglobus ahangari</name>
    <dbReference type="NCBI Taxonomy" id="113653"/>
    <lineage>
        <taxon>Archaea</taxon>
        <taxon>Methanobacteriati</taxon>
        <taxon>Methanobacteriota</taxon>
        <taxon>Archaeoglobi</taxon>
        <taxon>Archaeoglobales</taxon>
        <taxon>Archaeoglobaceae</taxon>
        <taxon>Geoglobus</taxon>
    </lineage>
</organism>
<proteinExistence type="predicted"/>
<dbReference type="KEGG" id="gah:GAH_00354"/>
<evidence type="ECO:0000313" key="2">
    <source>
        <dbReference type="Proteomes" id="UP000034723"/>
    </source>
</evidence>
<gene>
    <name evidence="1" type="ORF">GAH_00354</name>
</gene>
<sequence>MEWQGTLRRILEVKPALRVIMRERCVERGDCLVIMDGPLEIEIGSRDVRFVVEGELAGLLSESGLEVFDEDAREEIEYWCVALTSPGFKRFTIKRK</sequence>
<name>A0A0F7IHS1_9EURY</name>
<dbReference type="EMBL" id="CP011267">
    <property type="protein sequence ID" value="AKG92293.1"/>
    <property type="molecule type" value="Genomic_DNA"/>
</dbReference>
<dbReference type="RefSeq" id="WP_048094414.1">
    <property type="nucleotide sequence ID" value="NZ_CP011267.1"/>
</dbReference>
<evidence type="ECO:0000313" key="1">
    <source>
        <dbReference type="EMBL" id="AKG92293.1"/>
    </source>
</evidence>
<dbReference type="OrthoDB" id="383506at2157"/>
<reference evidence="1 2" key="1">
    <citation type="submission" date="2015-04" db="EMBL/GenBank/DDBJ databases">
        <title>The complete genome sequence of the hyperthermophilic, obligate iron-reducing archaeon Geoglobus ahangari strain 234T.</title>
        <authorList>
            <person name="Manzella M.P."/>
            <person name="Holmes D.E."/>
            <person name="Rocheleau J.M."/>
            <person name="Chung A."/>
            <person name="Reguera G."/>
            <person name="Kashefi K."/>
        </authorList>
    </citation>
    <scope>NUCLEOTIDE SEQUENCE [LARGE SCALE GENOMIC DNA]</scope>
    <source>
        <strain evidence="1 2">234</strain>
    </source>
</reference>
<dbReference type="Proteomes" id="UP000034723">
    <property type="component" value="Chromosome"/>
</dbReference>
<protein>
    <submittedName>
        <fullName evidence="1">Uncharacterized protein</fullName>
    </submittedName>
</protein>
<accession>A0A0F7IHS1</accession>
<dbReference type="STRING" id="113653.GAH_00354"/>
<dbReference type="InParanoid" id="A0A0F7IHS1"/>
<dbReference type="GeneID" id="24802939"/>